<reference evidence="6 7" key="1">
    <citation type="journal article" date="2018" name="Evol. Lett.">
        <title>Horizontal gene cluster transfer increased hallucinogenic mushroom diversity.</title>
        <authorList>
            <person name="Reynolds H.T."/>
            <person name="Vijayakumar V."/>
            <person name="Gluck-Thaler E."/>
            <person name="Korotkin H.B."/>
            <person name="Matheny P.B."/>
            <person name="Slot J.C."/>
        </authorList>
    </citation>
    <scope>NUCLEOTIDE SEQUENCE [LARGE SCALE GENOMIC DNA]</scope>
    <source>
        <strain evidence="6 7">SRW20</strain>
    </source>
</reference>
<evidence type="ECO:0000256" key="1">
    <source>
        <dbReference type="ARBA" id="ARBA00004173"/>
    </source>
</evidence>
<sequence>MYDVFLYGTANGYLLEYDSRTSEAPSLLSYLKRHVLRSKVKFRDVTDEFDVWAAWGSSQDIVWQTKRQWSKARSGVVEPFWPESDPWPWGSQEHVIHDRRADGMGRRLLVKKSELPQDKASYDLKPHADYVLHRISNGVPEGVTDIPPMHAFPMDSNLDLMGGLDFRKGCYVGQELTVRTYHTGVVRKRILPIRILDPSNPESTIPSLPDHIDIKAVKSNVEGQGIKPRGSGKLLTNQDSYGLALLRLEHLASFFAGDVKLELEDPKGKKLLAEPWVPPSWPDEAHSPIKE</sequence>
<dbReference type="PANTHER" id="PTHR22602">
    <property type="entry name" value="TRANSFERASE CAF17, MITOCHONDRIAL-RELATED"/>
    <property type="match status" value="1"/>
</dbReference>
<dbReference type="SUPFAM" id="SSF103025">
    <property type="entry name" value="Folate-binding domain"/>
    <property type="match status" value="1"/>
</dbReference>
<proteinExistence type="inferred from homology"/>
<keyword evidence="2" id="KW-0809">Transit peptide</keyword>
<evidence type="ECO:0000256" key="4">
    <source>
        <dbReference type="ARBA" id="ARBA00093447"/>
    </source>
</evidence>
<evidence type="ECO:0000256" key="2">
    <source>
        <dbReference type="ARBA" id="ARBA00022946"/>
    </source>
</evidence>
<dbReference type="InParanoid" id="A0A409VZT0"/>
<dbReference type="InterPro" id="IPR027266">
    <property type="entry name" value="TrmE/GcvT-like"/>
</dbReference>
<dbReference type="AlphaFoldDB" id="A0A409VZT0"/>
<dbReference type="PANTHER" id="PTHR22602:SF0">
    <property type="entry name" value="TRANSFERASE CAF17, MITOCHONDRIAL-RELATED"/>
    <property type="match status" value="1"/>
</dbReference>
<evidence type="ECO:0000259" key="5">
    <source>
        <dbReference type="Pfam" id="PF25455"/>
    </source>
</evidence>
<dbReference type="NCBIfam" id="TIGR03317">
    <property type="entry name" value="ygfZ_signature"/>
    <property type="match status" value="1"/>
</dbReference>
<evidence type="ECO:0000313" key="6">
    <source>
        <dbReference type="EMBL" id="PPQ71776.1"/>
    </source>
</evidence>
<dbReference type="EMBL" id="NHYE01005488">
    <property type="protein sequence ID" value="PPQ71776.1"/>
    <property type="molecule type" value="Genomic_DNA"/>
</dbReference>
<protein>
    <recommendedName>
        <fullName evidence="5">CAF17 C-terminal domain-containing protein</fullName>
    </recommendedName>
</protein>
<dbReference type="InterPro" id="IPR057460">
    <property type="entry name" value="CAF17_C"/>
</dbReference>
<name>A0A409VZT0_9AGAR</name>
<evidence type="ECO:0000313" key="7">
    <source>
        <dbReference type="Proteomes" id="UP000284706"/>
    </source>
</evidence>
<organism evidence="6 7">
    <name type="scientific">Gymnopilus dilepis</name>
    <dbReference type="NCBI Taxonomy" id="231916"/>
    <lineage>
        <taxon>Eukaryota</taxon>
        <taxon>Fungi</taxon>
        <taxon>Dikarya</taxon>
        <taxon>Basidiomycota</taxon>
        <taxon>Agaricomycotina</taxon>
        <taxon>Agaricomycetes</taxon>
        <taxon>Agaricomycetidae</taxon>
        <taxon>Agaricales</taxon>
        <taxon>Agaricineae</taxon>
        <taxon>Hymenogastraceae</taxon>
        <taxon>Gymnopilus</taxon>
    </lineage>
</organism>
<dbReference type="Proteomes" id="UP000284706">
    <property type="component" value="Unassembled WGS sequence"/>
</dbReference>
<comment type="similarity">
    <text evidence="4">Belongs to the GcvT family. CAF17/IBA57 subfamily.</text>
</comment>
<evidence type="ECO:0000256" key="3">
    <source>
        <dbReference type="ARBA" id="ARBA00023128"/>
    </source>
</evidence>
<comment type="caution">
    <text evidence="6">The sequence shown here is derived from an EMBL/GenBank/DDBJ whole genome shotgun (WGS) entry which is preliminary data.</text>
</comment>
<dbReference type="InterPro" id="IPR017703">
    <property type="entry name" value="YgfZ/GCV_T_CS"/>
</dbReference>
<dbReference type="Gene3D" id="3.30.1360.120">
    <property type="entry name" value="Probable tRNA modification gtpase trme, domain 1"/>
    <property type="match status" value="1"/>
</dbReference>
<feature type="domain" description="CAF17 C-terminal" evidence="5">
    <location>
        <begin position="187"/>
        <end position="267"/>
    </location>
</feature>
<keyword evidence="3" id="KW-0496">Mitochondrion</keyword>
<keyword evidence="7" id="KW-1185">Reference proteome</keyword>
<dbReference type="InterPro" id="IPR045179">
    <property type="entry name" value="YgfZ/GcvT"/>
</dbReference>
<dbReference type="GO" id="GO:0016226">
    <property type="term" value="P:iron-sulfur cluster assembly"/>
    <property type="evidence" value="ECO:0007669"/>
    <property type="project" value="TreeGrafter"/>
</dbReference>
<comment type="subcellular location">
    <subcellularLocation>
        <location evidence="1">Mitochondrion</location>
    </subcellularLocation>
</comment>
<dbReference type="STRING" id="231916.A0A409VZT0"/>
<accession>A0A409VZT0</accession>
<dbReference type="GO" id="GO:0005759">
    <property type="term" value="C:mitochondrial matrix"/>
    <property type="evidence" value="ECO:0007669"/>
    <property type="project" value="TreeGrafter"/>
</dbReference>
<gene>
    <name evidence="6" type="ORF">CVT26_007610</name>
</gene>
<dbReference type="Pfam" id="PF25455">
    <property type="entry name" value="Beta-barrel_CAF17_C"/>
    <property type="match status" value="1"/>
</dbReference>
<dbReference type="OrthoDB" id="191995at2759"/>